<dbReference type="AlphaFoldDB" id="A0A1H6Z4J4"/>
<reference evidence="2" key="1">
    <citation type="submission" date="2016-10" db="EMBL/GenBank/DDBJ databases">
        <authorList>
            <person name="Varghese N."/>
            <person name="Submissions S."/>
        </authorList>
    </citation>
    <scope>NUCLEOTIDE SEQUENCE [LARGE SCALE GENOMIC DNA]</scope>
    <source>
        <strain evidence="2">IBRC-M 10761</strain>
    </source>
</reference>
<proteinExistence type="predicted"/>
<dbReference type="STRING" id="1416801.SAMN05192553_104224"/>
<name>A0A1H6Z4J4_9BACT</name>
<gene>
    <name evidence="1" type="ORF">SAMN05192553_104224</name>
</gene>
<dbReference type="InterPro" id="IPR013211">
    <property type="entry name" value="LVIVD"/>
</dbReference>
<dbReference type="Pfam" id="PF08309">
    <property type="entry name" value="LVIVD"/>
    <property type="match status" value="1"/>
</dbReference>
<keyword evidence="2" id="KW-1185">Reference proteome</keyword>
<evidence type="ECO:0000313" key="1">
    <source>
        <dbReference type="EMBL" id="SEJ48483.1"/>
    </source>
</evidence>
<accession>A0A1H6Z4J4</accession>
<sequence length="459" mass="51489">MSHFSNELRLREKHLIKMSPKTFSNLFPMAMKTHVQKKLRQSLPLVFSAMLLVFFPSCEDQLESSYTYQTQVPVFLQVNAFREADIIIEPPKPLDNPGKIYIFGDYLFVSEPGKGIHILDNTDPASPRNLNFINIPGTGDLAINDHILYADNYVDLLAFDISDPQDIELVKREEDVFPNLYSNEETGTIVTYKDTLITSTDPNMMWSSWGRPAFRTDFMAFESMAAVSSDASRGGGQNYGQGGSMARFTLLSGHLYTVDDYDLRVFNVEDPTDPQYLKNINLGWGIETIFPFKGNLFIGSMTGMHIYDASIPSDPKKMAVYEHVTSCDPVVVNDTHAFVTLRSGAMCRMGVDELHVLDITDLYKPRLIKSYPMDNPHGLGLLGDYLYLAEGEHGLKSFNVADVLEIASNQLEHLDDFAAIDIIPGPKSLIVIGPDGVCQFDYSDPEKLKKLSCINVSFR</sequence>
<dbReference type="EMBL" id="FNZH01000004">
    <property type="protein sequence ID" value="SEJ48483.1"/>
    <property type="molecule type" value="Genomic_DNA"/>
</dbReference>
<protein>
    <submittedName>
        <fullName evidence="1">Uncharacterized conserved protein</fullName>
    </submittedName>
</protein>
<organism evidence="1 2">
    <name type="scientific">Cyclobacterium xiamenense</name>
    <dbReference type="NCBI Taxonomy" id="1297121"/>
    <lineage>
        <taxon>Bacteria</taxon>
        <taxon>Pseudomonadati</taxon>
        <taxon>Bacteroidota</taxon>
        <taxon>Cytophagia</taxon>
        <taxon>Cytophagales</taxon>
        <taxon>Cyclobacteriaceae</taxon>
        <taxon>Cyclobacterium</taxon>
    </lineage>
</organism>
<dbReference type="Proteomes" id="UP000199403">
    <property type="component" value="Unassembled WGS sequence"/>
</dbReference>
<evidence type="ECO:0000313" key="2">
    <source>
        <dbReference type="Proteomes" id="UP000199403"/>
    </source>
</evidence>